<comment type="similarity">
    <text evidence="2">Belongs to the glutamate-gated ion channel (TC 1.A.10.1) family.</text>
</comment>
<dbReference type="Gene3D" id="3.40.190.10">
    <property type="entry name" value="Periplasmic binding protein-like II"/>
    <property type="match status" value="1"/>
</dbReference>
<comment type="caution">
    <text evidence="12">The sequence shown here is derived from an EMBL/GenBank/DDBJ whole genome shotgun (WGS) entry which is preliminary data.</text>
</comment>
<evidence type="ECO:0000313" key="13">
    <source>
        <dbReference type="Proteomes" id="UP000494165"/>
    </source>
</evidence>
<evidence type="ECO:0000256" key="3">
    <source>
        <dbReference type="ARBA" id="ARBA00022475"/>
    </source>
</evidence>
<keyword evidence="8" id="KW-0325">Glycoprotein</keyword>
<keyword evidence="13" id="KW-1185">Reference proteome</keyword>
<comment type="subcellular location">
    <subcellularLocation>
        <location evidence="1">Cell membrane</location>
        <topology evidence="1">Multi-pass membrane protein</topology>
    </subcellularLocation>
</comment>
<keyword evidence="7" id="KW-0675">Receptor</keyword>
<dbReference type="Gene3D" id="1.10.287.70">
    <property type="match status" value="1"/>
</dbReference>
<feature type="transmembrane region" description="Helical" evidence="9">
    <location>
        <begin position="394"/>
        <end position="419"/>
    </location>
</feature>
<feature type="chain" id="PRO_5035786942" description="Ionotropic glutamate receptor C-terminal domain-containing protein" evidence="10">
    <location>
        <begin position="20"/>
        <end position="624"/>
    </location>
</feature>
<dbReference type="InterPro" id="IPR052192">
    <property type="entry name" value="Insect_Ionotropic_Sensory_Rcpt"/>
</dbReference>
<dbReference type="InterPro" id="IPR001320">
    <property type="entry name" value="Iontro_rcpt_C"/>
</dbReference>
<dbReference type="Pfam" id="PF00060">
    <property type="entry name" value="Lig_chan"/>
    <property type="match status" value="1"/>
</dbReference>
<dbReference type="Proteomes" id="UP000494165">
    <property type="component" value="Unassembled WGS sequence"/>
</dbReference>
<gene>
    <name evidence="12" type="ORF">CLODIP_2_CD12899</name>
</gene>
<keyword evidence="5 9" id="KW-1133">Transmembrane helix</keyword>
<feature type="signal peptide" evidence="10">
    <location>
        <begin position="1"/>
        <end position="19"/>
    </location>
</feature>
<evidence type="ECO:0000256" key="9">
    <source>
        <dbReference type="SAM" id="Phobius"/>
    </source>
</evidence>
<reference evidence="12 13" key="1">
    <citation type="submission" date="2020-04" db="EMBL/GenBank/DDBJ databases">
        <authorList>
            <person name="Alioto T."/>
            <person name="Alioto T."/>
            <person name="Gomez Garrido J."/>
        </authorList>
    </citation>
    <scope>NUCLEOTIDE SEQUENCE [LARGE SCALE GENOMIC DNA]</scope>
</reference>
<sequence>MLRITSAILFIIFLSRSSAFNFNCILDLCERFHINNLQFHNFLQDRNFDRLLPAHFEEFSRRGIRVAEQKISEGESVLIHNLSRGLHALNTAYLFFNIDPAYQIGSVPMQDDLGTTPSLFIFSFLGIRGGMTVDETLEDSLAQIDLKYDSRAYAMFQSSPQTIFEVYKVSRYRKLTTSKFNRFSPNSLKSLPLIDVKSSVTRSRSNLQAVKITGLAACLSSDPLAEFDEWTRAYVTIWRQLAHNLNFTFSIKRVKENLLPEASWSSMLEEIELGIADISLSPIIMLPSFANKTDFSAPIHRVSFSVLMRATASERIRWTNFLLPFHSTLWMSILAAILVLSTVLALFWKSEFERQHNTNLSFIEIFSEAFVCIHGASCMQGHPAPPITFSARALHLSALLSAVVVMATYSGSVTAFLTVRVDNQPFSNFDDLLRSSRFRPFVLENSPESSFFHESQHASMIKFRAKGAPSTVAKLSTAMQIACNKNYSLPAPWSKMIPAFVVATHWVDRILDTAPCALSDFPLSMQSFWAAFPMRPKFPYKRILDNRIRRLFEGGIIHRFEADIKQNAKMRREYIEAAKVKNQKSEHVLSMNILDFAPLAALLAIGACTALTILAIEYFIYYVW</sequence>
<evidence type="ECO:0000256" key="7">
    <source>
        <dbReference type="ARBA" id="ARBA00023170"/>
    </source>
</evidence>
<dbReference type="GO" id="GO:0005886">
    <property type="term" value="C:plasma membrane"/>
    <property type="evidence" value="ECO:0007669"/>
    <property type="project" value="UniProtKB-SubCell"/>
</dbReference>
<dbReference type="SUPFAM" id="SSF53850">
    <property type="entry name" value="Periplasmic binding protein-like II"/>
    <property type="match status" value="1"/>
</dbReference>
<dbReference type="EMBL" id="CADEPI010000108">
    <property type="protein sequence ID" value="CAB3375153.1"/>
    <property type="molecule type" value="Genomic_DNA"/>
</dbReference>
<organism evidence="12 13">
    <name type="scientific">Cloeon dipterum</name>
    <dbReference type="NCBI Taxonomy" id="197152"/>
    <lineage>
        <taxon>Eukaryota</taxon>
        <taxon>Metazoa</taxon>
        <taxon>Ecdysozoa</taxon>
        <taxon>Arthropoda</taxon>
        <taxon>Hexapoda</taxon>
        <taxon>Insecta</taxon>
        <taxon>Pterygota</taxon>
        <taxon>Palaeoptera</taxon>
        <taxon>Ephemeroptera</taxon>
        <taxon>Pisciforma</taxon>
        <taxon>Baetidae</taxon>
        <taxon>Cloeon</taxon>
    </lineage>
</organism>
<evidence type="ECO:0000256" key="1">
    <source>
        <dbReference type="ARBA" id="ARBA00004651"/>
    </source>
</evidence>
<evidence type="ECO:0000256" key="6">
    <source>
        <dbReference type="ARBA" id="ARBA00023136"/>
    </source>
</evidence>
<evidence type="ECO:0000256" key="5">
    <source>
        <dbReference type="ARBA" id="ARBA00022989"/>
    </source>
</evidence>
<proteinExistence type="inferred from homology"/>
<evidence type="ECO:0000256" key="10">
    <source>
        <dbReference type="SAM" id="SignalP"/>
    </source>
</evidence>
<dbReference type="GO" id="GO:0050906">
    <property type="term" value="P:detection of stimulus involved in sensory perception"/>
    <property type="evidence" value="ECO:0007669"/>
    <property type="project" value="UniProtKB-ARBA"/>
</dbReference>
<dbReference type="PANTHER" id="PTHR42643">
    <property type="entry name" value="IONOTROPIC RECEPTOR 20A-RELATED"/>
    <property type="match status" value="1"/>
</dbReference>
<keyword evidence="10" id="KW-0732">Signal</keyword>
<evidence type="ECO:0000256" key="2">
    <source>
        <dbReference type="ARBA" id="ARBA00008685"/>
    </source>
</evidence>
<feature type="domain" description="Ionotropic glutamate receptor C-terminal" evidence="11">
    <location>
        <begin position="327"/>
        <end position="532"/>
    </location>
</feature>
<keyword evidence="4 9" id="KW-0812">Transmembrane</keyword>
<evidence type="ECO:0000256" key="4">
    <source>
        <dbReference type="ARBA" id="ARBA00022692"/>
    </source>
</evidence>
<feature type="transmembrane region" description="Helical" evidence="9">
    <location>
        <begin position="599"/>
        <end position="621"/>
    </location>
</feature>
<dbReference type="PANTHER" id="PTHR42643:SF24">
    <property type="entry name" value="IONOTROPIC RECEPTOR 60A"/>
    <property type="match status" value="1"/>
</dbReference>
<keyword evidence="6 9" id="KW-0472">Membrane</keyword>
<evidence type="ECO:0000313" key="12">
    <source>
        <dbReference type="EMBL" id="CAB3375153.1"/>
    </source>
</evidence>
<feature type="transmembrane region" description="Helical" evidence="9">
    <location>
        <begin position="329"/>
        <end position="348"/>
    </location>
</feature>
<evidence type="ECO:0000256" key="8">
    <source>
        <dbReference type="ARBA" id="ARBA00023180"/>
    </source>
</evidence>
<accession>A0A8S1D4Q1</accession>
<name>A0A8S1D4Q1_9INSE</name>
<dbReference type="AlphaFoldDB" id="A0A8S1D4Q1"/>
<dbReference type="GO" id="GO:0015276">
    <property type="term" value="F:ligand-gated monoatomic ion channel activity"/>
    <property type="evidence" value="ECO:0007669"/>
    <property type="project" value="InterPro"/>
</dbReference>
<protein>
    <recommendedName>
        <fullName evidence="11">Ionotropic glutamate receptor C-terminal domain-containing protein</fullName>
    </recommendedName>
</protein>
<dbReference type="OrthoDB" id="6117597at2759"/>
<evidence type="ECO:0000259" key="11">
    <source>
        <dbReference type="Pfam" id="PF00060"/>
    </source>
</evidence>
<keyword evidence="3" id="KW-1003">Cell membrane</keyword>